<dbReference type="GO" id="GO:0005886">
    <property type="term" value="C:plasma membrane"/>
    <property type="evidence" value="ECO:0007669"/>
    <property type="project" value="UniProtKB-SubCell"/>
</dbReference>
<dbReference type="UniPathway" id="UPA00148"/>
<dbReference type="GO" id="GO:0009236">
    <property type="term" value="P:cobalamin biosynthetic process"/>
    <property type="evidence" value="ECO:0007669"/>
    <property type="project" value="UniProtKB-UniRule"/>
</dbReference>
<evidence type="ECO:0000256" key="9">
    <source>
        <dbReference type="HAMAP-Rule" id="MF_00024"/>
    </source>
</evidence>
<comment type="pathway">
    <text evidence="2 9">Cofactor biosynthesis; adenosylcobalamin biosynthesis.</text>
</comment>
<feature type="transmembrane region" description="Helical" evidence="9">
    <location>
        <begin position="289"/>
        <end position="314"/>
    </location>
</feature>
<evidence type="ECO:0000256" key="7">
    <source>
        <dbReference type="ARBA" id="ARBA00022989"/>
    </source>
</evidence>
<protein>
    <recommendedName>
        <fullName evidence="9">Cobalamin biosynthesis protein CobD</fullName>
    </recommendedName>
</protein>
<comment type="similarity">
    <text evidence="3 9">Belongs to the CobD/CbiB family.</text>
</comment>
<evidence type="ECO:0000313" key="11">
    <source>
        <dbReference type="Proteomes" id="UP000189670"/>
    </source>
</evidence>
<dbReference type="PANTHER" id="PTHR34308">
    <property type="entry name" value="COBALAMIN BIOSYNTHESIS PROTEIN CBIB"/>
    <property type="match status" value="1"/>
</dbReference>
<gene>
    <name evidence="9" type="primary">cobD</name>
    <name evidence="10" type="ORF">OMM_01035</name>
</gene>
<keyword evidence="5 9" id="KW-0169">Cobalamin biosynthesis</keyword>
<dbReference type="GO" id="GO:0048472">
    <property type="term" value="F:threonine-phosphate decarboxylase activity"/>
    <property type="evidence" value="ECO:0007669"/>
    <property type="project" value="InterPro"/>
</dbReference>
<reference evidence="11" key="1">
    <citation type="submission" date="2012-11" db="EMBL/GenBank/DDBJ databases">
        <authorList>
            <person name="Lucero-Rivera Y.E."/>
            <person name="Tovar-Ramirez D."/>
        </authorList>
    </citation>
    <scope>NUCLEOTIDE SEQUENCE [LARGE SCALE GENOMIC DNA]</scope>
    <source>
        <strain evidence="11">Araruama</strain>
    </source>
</reference>
<comment type="function">
    <text evidence="9">Converts cobyric acid to cobinamide by the addition of aminopropanol on the F carboxylic group.</text>
</comment>
<dbReference type="NCBIfam" id="TIGR00380">
    <property type="entry name" value="cobal_cbiB"/>
    <property type="match status" value="1"/>
</dbReference>
<dbReference type="InterPro" id="IPR004485">
    <property type="entry name" value="Cobalamin_biosynth_CobD/CbiB"/>
</dbReference>
<organism evidence="10 11">
    <name type="scientific">Candidatus Magnetoglobus multicellularis str. Araruama</name>
    <dbReference type="NCBI Taxonomy" id="890399"/>
    <lineage>
        <taxon>Bacteria</taxon>
        <taxon>Pseudomonadati</taxon>
        <taxon>Thermodesulfobacteriota</taxon>
        <taxon>Desulfobacteria</taxon>
        <taxon>Desulfobacterales</taxon>
        <taxon>Desulfobacteraceae</taxon>
        <taxon>Candidatus Magnetoglobus</taxon>
    </lineage>
</organism>
<dbReference type="Pfam" id="PF03186">
    <property type="entry name" value="CobD_Cbib"/>
    <property type="match status" value="1"/>
</dbReference>
<feature type="transmembrane region" description="Helical" evidence="9">
    <location>
        <begin position="84"/>
        <end position="108"/>
    </location>
</feature>
<evidence type="ECO:0000256" key="6">
    <source>
        <dbReference type="ARBA" id="ARBA00022692"/>
    </source>
</evidence>
<evidence type="ECO:0000256" key="8">
    <source>
        <dbReference type="ARBA" id="ARBA00023136"/>
    </source>
</evidence>
<dbReference type="AlphaFoldDB" id="A0A1V1PF76"/>
<accession>A0A1V1PF76</accession>
<dbReference type="Proteomes" id="UP000189670">
    <property type="component" value="Unassembled WGS sequence"/>
</dbReference>
<evidence type="ECO:0000256" key="2">
    <source>
        <dbReference type="ARBA" id="ARBA00004953"/>
    </source>
</evidence>
<comment type="subcellular location">
    <subcellularLocation>
        <location evidence="1 9">Cell membrane</location>
        <topology evidence="1 9">Multi-pass membrane protein</topology>
    </subcellularLocation>
</comment>
<keyword evidence="8 9" id="KW-0472">Membrane</keyword>
<dbReference type="PANTHER" id="PTHR34308:SF1">
    <property type="entry name" value="COBALAMIN BIOSYNTHESIS PROTEIN CBIB"/>
    <property type="match status" value="1"/>
</dbReference>
<evidence type="ECO:0000313" key="10">
    <source>
        <dbReference type="EMBL" id="ETR73325.1"/>
    </source>
</evidence>
<keyword evidence="7 9" id="KW-1133">Transmembrane helix</keyword>
<dbReference type="HAMAP" id="MF_00024">
    <property type="entry name" value="CobD_CbiB"/>
    <property type="match status" value="1"/>
</dbReference>
<dbReference type="GO" id="GO:0015420">
    <property type="term" value="F:ABC-type vitamin B12 transporter activity"/>
    <property type="evidence" value="ECO:0007669"/>
    <property type="project" value="UniProtKB-UniRule"/>
</dbReference>
<keyword evidence="6 9" id="KW-0812">Transmembrane</keyword>
<keyword evidence="4 9" id="KW-1003">Cell membrane</keyword>
<evidence type="ECO:0000256" key="4">
    <source>
        <dbReference type="ARBA" id="ARBA00022475"/>
    </source>
</evidence>
<comment type="caution">
    <text evidence="10">The sequence shown here is derived from an EMBL/GenBank/DDBJ whole genome shotgun (WGS) entry which is preliminary data.</text>
</comment>
<proteinExistence type="inferred from homology"/>
<name>A0A1V1PF76_9BACT</name>
<evidence type="ECO:0000256" key="1">
    <source>
        <dbReference type="ARBA" id="ARBA00004651"/>
    </source>
</evidence>
<evidence type="ECO:0000256" key="5">
    <source>
        <dbReference type="ARBA" id="ARBA00022573"/>
    </source>
</evidence>
<feature type="transmembrane region" description="Helical" evidence="9">
    <location>
        <begin position="51"/>
        <end position="72"/>
    </location>
</feature>
<comment type="caution">
    <text evidence="9">Lacks conserved residue(s) required for the propagation of feature annotation.</text>
</comment>
<evidence type="ECO:0000256" key="3">
    <source>
        <dbReference type="ARBA" id="ARBA00006263"/>
    </source>
</evidence>
<dbReference type="EMBL" id="ATBP01000071">
    <property type="protein sequence ID" value="ETR73325.1"/>
    <property type="molecule type" value="Genomic_DNA"/>
</dbReference>
<feature type="transmembrane region" description="Helical" evidence="9">
    <location>
        <begin position="155"/>
        <end position="176"/>
    </location>
</feature>
<sequence>MNTWWIVLPAFVILDLLLGDPEKPFHPIRLMGKTIAFLEPIFRKRIRGEQLAGALFVFLLVTGVWTLTYGIISLAGNFSHELATVVEIIVLFYTISIHTLILAGLTVYEHLKNGHIENARRSVSMIVGRDTQSLEKTGLVRATIETIAENFVDGIVSPLFFAAIGGAPLAMAYKMINTLDSMIGYKNDQYRRFGAASARLDDIANYVPARLSLFWICLGARLCGFSSENAWKTAMKEGRNHPSPNAGYPEAAFAGALGVRLNGPSTYHGKLVSKPFIGMQYPEPGSNHILQACGLVLMASLWTTAFVWVFGLFINGTVSG</sequence>